<proteinExistence type="predicted"/>
<feature type="region of interest" description="Disordered" evidence="1">
    <location>
        <begin position="156"/>
        <end position="183"/>
    </location>
</feature>
<dbReference type="AlphaFoldDB" id="A0A165PGQ2"/>
<gene>
    <name evidence="2" type="ORF">EXIGLDRAFT_744866</name>
</gene>
<organism evidence="2 3">
    <name type="scientific">Exidia glandulosa HHB12029</name>
    <dbReference type="NCBI Taxonomy" id="1314781"/>
    <lineage>
        <taxon>Eukaryota</taxon>
        <taxon>Fungi</taxon>
        <taxon>Dikarya</taxon>
        <taxon>Basidiomycota</taxon>
        <taxon>Agaricomycotina</taxon>
        <taxon>Agaricomycetes</taxon>
        <taxon>Auriculariales</taxon>
        <taxon>Exidiaceae</taxon>
        <taxon>Exidia</taxon>
    </lineage>
</organism>
<reference evidence="2 3" key="1">
    <citation type="journal article" date="2016" name="Mol. Biol. Evol.">
        <title>Comparative Genomics of Early-Diverging Mushroom-Forming Fungi Provides Insights into the Origins of Lignocellulose Decay Capabilities.</title>
        <authorList>
            <person name="Nagy L.G."/>
            <person name="Riley R."/>
            <person name="Tritt A."/>
            <person name="Adam C."/>
            <person name="Daum C."/>
            <person name="Floudas D."/>
            <person name="Sun H."/>
            <person name="Yadav J.S."/>
            <person name="Pangilinan J."/>
            <person name="Larsson K.H."/>
            <person name="Matsuura K."/>
            <person name="Barry K."/>
            <person name="Labutti K."/>
            <person name="Kuo R."/>
            <person name="Ohm R.A."/>
            <person name="Bhattacharya S.S."/>
            <person name="Shirouzu T."/>
            <person name="Yoshinaga Y."/>
            <person name="Martin F.M."/>
            <person name="Grigoriev I.V."/>
            <person name="Hibbett D.S."/>
        </authorList>
    </citation>
    <scope>NUCLEOTIDE SEQUENCE [LARGE SCALE GENOMIC DNA]</scope>
    <source>
        <strain evidence="2 3">HHB12029</strain>
    </source>
</reference>
<sequence>MGRAFLSLAYDQPQPPAAPQLTLSSSPPDPSSSSSSSSSRRARRVSATAQLREAAASVSAGTSELAAIRAETTAALESVSNRLQSLRALLIASAAINNNINAMSSPQQQQQPGRDIDPGHSAILLSPPLDAAVQTPPQAPSTPESALTTRALRLTSNINTSPQRPVQMARRSGQALTGDSRETSQRLLDAVRELRGSIERSPNLAASLGIGGPGLNGPNVDANGGSPPDRRRAPTVIDFQQQRRMMQVRVHNQTLSRATQADHSTTETITPPTTISVRHRVRYNADGEELPPPLGGPQSRVASPASLLARPRPRRASSQETVIVTPNGGGSDGERELVAEQETGATLSENLRARIARADTILTALRQSPGMRAARRFRDGAAGAGGDDATETEAIVPISPISSEEEMDETDVQRIVRQARQTAARYQELRANANANATAAAQAASSTTSLRTAARTSTTTTTITPAASAGPAWRTRMEFLASTVNLPLNESVQTQSRSISPVMPPSAAQAEETREIVFHEEALPPLVPCPLPQPLVEMMASDDEDEDGCGSHLRPGVSYW</sequence>
<dbReference type="EMBL" id="KV425890">
    <property type="protein sequence ID" value="KZW02153.1"/>
    <property type="molecule type" value="Genomic_DNA"/>
</dbReference>
<feature type="region of interest" description="Disordered" evidence="1">
    <location>
        <begin position="209"/>
        <end position="232"/>
    </location>
</feature>
<protein>
    <submittedName>
        <fullName evidence="2">Uncharacterized protein</fullName>
    </submittedName>
</protein>
<feature type="region of interest" description="Disordered" evidence="1">
    <location>
        <begin position="103"/>
        <end position="124"/>
    </location>
</feature>
<feature type="region of interest" description="Disordered" evidence="1">
    <location>
        <begin position="1"/>
        <end position="48"/>
    </location>
</feature>
<dbReference type="OrthoDB" id="3331987at2759"/>
<accession>A0A165PGQ2</accession>
<name>A0A165PGQ2_EXIGL</name>
<evidence type="ECO:0000313" key="3">
    <source>
        <dbReference type="Proteomes" id="UP000077266"/>
    </source>
</evidence>
<feature type="region of interest" description="Disordered" evidence="1">
    <location>
        <begin position="443"/>
        <end position="469"/>
    </location>
</feature>
<evidence type="ECO:0000313" key="2">
    <source>
        <dbReference type="EMBL" id="KZW02153.1"/>
    </source>
</evidence>
<evidence type="ECO:0000256" key="1">
    <source>
        <dbReference type="SAM" id="MobiDB-lite"/>
    </source>
</evidence>
<dbReference type="Proteomes" id="UP000077266">
    <property type="component" value="Unassembled WGS sequence"/>
</dbReference>
<dbReference type="InParanoid" id="A0A165PGQ2"/>
<feature type="region of interest" description="Disordered" evidence="1">
    <location>
        <begin position="308"/>
        <end position="334"/>
    </location>
</feature>
<feature type="region of interest" description="Disordered" evidence="1">
    <location>
        <begin position="541"/>
        <end position="560"/>
    </location>
</feature>
<keyword evidence="3" id="KW-1185">Reference proteome</keyword>